<dbReference type="InterPro" id="IPR016186">
    <property type="entry name" value="C-type_lectin-like/link_sf"/>
</dbReference>
<organism evidence="14 15">
    <name type="scientific">Lonchura striata</name>
    <name type="common">white-rumped munia</name>
    <dbReference type="NCBI Taxonomy" id="40157"/>
    <lineage>
        <taxon>Eukaryota</taxon>
        <taxon>Metazoa</taxon>
        <taxon>Chordata</taxon>
        <taxon>Craniata</taxon>
        <taxon>Vertebrata</taxon>
        <taxon>Euteleostomi</taxon>
        <taxon>Archelosauria</taxon>
        <taxon>Archosauria</taxon>
        <taxon>Dinosauria</taxon>
        <taxon>Saurischia</taxon>
        <taxon>Theropoda</taxon>
        <taxon>Coelurosauria</taxon>
        <taxon>Aves</taxon>
        <taxon>Neognathae</taxon>
        <taxon>Neoaves</taxon>
        <taxon>Telluraves</taxon>
        <taxon>Australaves</taxon>
        <taxon>Passeriformes</taxon>
        <taxon>Passeroidea</taxon>
        <taxon>Estrildidae</taxon>
        <taxon>Estrildinae</taxon>
        <taxon>Lonchura</taxon>
    </lineage>
</organism>
<sequence length="358" mass="39973">MANYLGVTSAVSFIWVMTFLAQNYFVTGSINSPCRIKGIGIYLDQKANFSEASNGCNQFNLELASKIQVEEALKHGFETCNYGWVKDGFAVIPRITSNQKCGQGKTGIVQWNVGKDKKFHLYCFNSSDVQINSCQPDPTTTTFPLSTASRDLAAYSASDLTENITTVPSETVTESEQFLKKRFRVVCVTETLLPTEGPTTPMPEEHSPTDSPRHTPHLAFKNDAVVFGGKNKALCGSYLMKRDNYVEVSIPTTLLVLAIIFFIISVVLAVCYIKNCLSGTTKLCQYFYFTIFFSFKRYKKTLPFLNKNQQKETVVTTALKETKSNDQTPEKETQNNGNKVEECKTKPEATVKCLEAEV</sequence>
<evidence type="ECO:0000256" key="4">
    <source>
        <dbReference type="ARBA" id="ARBA00022989"/>
    </source>
</evidence>
<dbReference type="PROSITE" id="PS50963">
    <property type="entry name" value="LINK_2"/>
    <property type="match status" value="1"/>
</dbReference>
<feature type="chain" id="PRO_5013233767" evidence="12">
    <location>
        <begin position="22"/>
        <end position="358"/>
    </location>
</feature>
<name>A0A218UQ75_9PASE</name>
<dbReference type="AlphaFoldDB" id="A0A218UQ75"/>
<feature type="disulfide bond" evidence="9">
    <location>
        <begin position="80"/>
        <end position="101"/>
    </location>
</feature>
<dbReference type="PANTHER" id="PTHR10225:SF2">
    <property type="entry name" value="LYMPHATIC VESSEL ENDOTHELIAL HYALURONIC ACID RECEPTOR 1"/>
    <property type="match status" value="1"/>
</dbReference>
<dbReference type="InterPro" id="IPR000538">
    <property type="entry name" value="Link_dom"/>
</dbReference>
<evidence type="ECO:0000256" key="6">
    <source>
        <dbReference type="ARBA" id="ARBA00023157"/>
    </source>
</evidence>
<dbReference type="GO" id="GO:0005540">
    <property type="term" value="F:hyaluronic acid binding"/>
    <property type="evidence" value="ECO:0007669"/>
    <property type="project" value="InterPro"/>
</dbReference>
<feature type="signal peptide" evidence="12">
    <location>
        <begin position="1"/>
        <end position="21"/>
    </location>
</feature>
<evidence type="ECO:0000256" key="1">
    <source>
        <dbReference type="ARBA" id="ARBA00004167"/>
    </source>
</evidence>
<keyword evidence="2 11" id="KW-0812">Transmembrane</keyword>
<evidence type="ECO:0000313" key="14">
    <source>
        <dbReference type="EMBL" id="OWK55925.1"/>
    </source>
</evidence>
<evidence type="ECO:0000259" key="13">
    <source>
        <dbReference type="PROSITE" id="PS50963"/>
    </source>
</evidence>
<evidence type="ECO:0000256" key="11">
    <source>
        <dbReference type="SAM" id="Phobius"/>
    </source>
</evidence>
<evidence type="ECO:0000313" key="15">
    <source>
        <dbReference type="Proteomes" id="UP000197619"/>
    </source>
</evidence>
<keyword evidence="7 14" id="KW-0675">Receptor</keyword>
<evidence type="ECO:0000256" key="8">
    <source>
        <dbReference type="ARBA" id="ARBA00023180"/>
    </source>
</evidence>
<dbReference type="PROSITE" id="PS01241">
    <property type="entry name" value="LINK_1"/>
    <property type="match status" value="1"/>
</dbReference>
<evidence type="ECO:0000256" key="2">
    <source>
        <dbReference type="ARBA" id="ARBA00022692"/>
    </source>
</evidence>
<keyword evidence="15" id="KW-1185">Reference proteome</keyword>
<dbReference type="Proteomes" id="UP000197619">
    <property type="component" value="Unassembled WGS sequence"/>
</dbReference>
<gene>
    <name evidence="14" type="primary">LYVE1</name>
    <name evidence="14" type="ORF">RLOC_00006850</name>
</gene>
<keyword evidence="4 11" id="KW-1133">Transmembrane helix</keyword>
<dbReference type="PANTHER" id="PTHR10225">
    <property type="entry name" value="HYALURONAN RECEPTOR"/>
    <property type="match status" value="1"/>
</dbReference>
<dbReference type="InterPro" id="IPR016187">
    <property type="entry name" value="CTDL_fold"/>
</dbReference>
<dbReference type="InterPro" id="IPR043210">
    <property type="entry name" value="CD44_antigen-like"/>
</dbReference>
<evidence type="ECO:0000256" key="5">
    <source>
        <dbReference type="ARBA" id="ARBA00023136"/>
    </source>
</evidence>
<proteinExistence type="predicted"/>
<dbReference type="Pfam" id="PF00193">
    <property type="entry name" value="Xlink"/>
    <property type="match status" value="1"/>
</dbReference>
<dbReference type="GO" id="GO:0004888">
    <property type="term" value="F:transmembrane signaling receptor activity"/>
    <property type="evidence" value="ECO:0007669"/>
    <property type="project" value="TreeGrafter"/>
</dbReference>
<dbReference type="GO" id="GO:0007155">
    <property type="term" value="P:cell adhesion"/>
    <property type="evidence" value="ECO:0007669"/>
    <property type="project" value="InterPro"/>
</dbReference>
<dbReference type="EMBL" id="MUZQ01000182">
    <property type="protein sequence ID" value="OWK55925.1"/>
    <property type="molecule type" value="Genomic_DNA"/>
</dbReference>
<keyword evidence="8" id="KW-0325">Glycoprotein</keyword>
<feature type="region of interest" description="Disordered" evidence="10">
    <location>
        <begin position="320"/>
        <end position="341"/>
    </location>
</feature>
<dbReference type="GO" id="GO:0005886">
    <property type="term" value="C:plasma membrane"/>
    <property type="evidence" value="ECO:0007669"/>
    <property type="project" value="TreeGrafter"/>
</dbReference>
<comment type="caution">
    <text evidence="9">Lacks conserved residue(s) required for the propagation of feature annotation.</text>
</comment>
<reference evidence="14 15" key="1">
    <citation type="submission" date="2017-05" db="EMBL/GenBank/DDBJ databases">
        <title>Genome of assembly of the Bengalese finch, Lonchura striata domestica.</title>
        <authorList>
            <person name="Colquitt B.M."/>
            <person name="Brainard M.S."/>
        </authorList>
    </citation>
    <scope>NUCLEOTIDE SEQUENCE [LARGE SCALE GENOMIC DNA]</scope>
    <source>
        <strain evidence="14">White83orange57</strain>
    </source>
</reference>
<evidence type="ECO:0000256" key="9">
    <source>
        <dbReference type="PROSITE-ProRule" id="PRU00323"/>
    </source>
</evidence>
<dbReference type="SUPFAM" id="SSF56436">
    <property type="entry name" value="C-type lectin-like"/>
    <property type="match status" value="1"/>
</dbReference>
<feature type="domain" description="Link" evidence="13">
    <location>
        <begin position="34"/>
        <end position="125"/>
    </location>
</feature>
<dbReference type="SMART" id="SM00445">
    <property type="entry name" value="LINK"/>
    <property type="match status" value="1"/>
</dbReference>
<evidence type="ECO:0000256" key="3">
    <source>
        <dbReference type="ARBA" id="ARBA00022729"/>
    </source>
</evidence>
<evidence type="ECO:0000256" key="7">
    <source>
        <dbReference type="ARBA" id="ARBA00023170"/>
    </source>
</evidence>
<protein>
    <submittedName>
        <fullName evidence="14">Lymphatic vessel endothelial hyaluronic acid receptor 1</fullName>
    </submittedName>
</protein>
<feature type="transmembrane region" description="Helical" evidence="11">
    <location>
        <begin position="254"/>
        <end position="273"/>
    </location>
</feature>
<keyword evidence="5 11" id="KW-0472">Membrane</keyword>
<keyword evidence="6 9" id="KW-1015">Disulfide bond</keyword>
<evidence type="ECO:0000256" key="12">
    <source>
        <dbReference type="SAM" id="SignalP"/>
    </source>
</evidence>
<comment type="caution">
    <text evidence="14">The sequence shown here is derived from an EMBL/GenBank/DDBJ whole genome shotgun (WGS) entry which is preliminary data.</text>
</comment>
<accession>A0A218UQ75</accession>
<dbReference type="STRING" id="299123.ENSLSDP00000025710"/>
<keyword evidence="3 12" id="KW-0732">Signal</keyword>
<evidence type="ECO:0000256" key="10">
    <source>
        <dbReference type="SAM" id="MobiDB-lite"/>
    </source>
</evidence>
<comment type="subcellular location">
    <subcellularLocation>
        <location evidence="1">Membrane</location>
        <topology evidence="1">Single-pass membrane protein</topology>
    </subcellularLocation>
</comment>
<dbReference type="Gene3D" id="3.10.100.10">
    <property type="entry name" value="Mannose-Binding Protein A, subunit A"/>
    <property type="match status" value="1"/>
</dbReference>